<reference evidence="1" key="1">
    <citation type="submission" date="2018-02" db="EMBL/GenBank/DDBJ databases">
        <title>Rhizophora mucronata_Transcriptome.</title>
        <authorList>
            <person name="Meera S.P."/>
            <person name="Sreeshan A."/>
            <person name="Augustine A."/>
        </authorList>
    </citation>
    <scope>NUCLEOTIDE SEQUENCE</scope>
    <source>
        <tissue evidence="1">Leaf</tissue>
    </source>
</reference>
<evidence type="ECO:0000313" key="1">
    <source>
        <dbReference type="EMBL" id="MBX22082.1"/>
    </source>
</evidence>
<accession>A0A2P2LVS4</accession>
<organism evidence="1">
    <name type="scientific">Rhizophora mucronata</name>
    <name type="common">Asiatic mangrove</name>
    <dbReference type="NCBI Taxonomy" id="61149"/>
    <lineage>
        <taxon>Eukaryota</taxon>
        <taxon>Viridiplantae</taxon>
        <taxon>Streptophyta</taxon>
        <taxon>Embryophyta</taxon>
        <taxon>Tracheophyta</taxon>
        <taxon>Spermatophyta</taxon>
        <taxon>Magnoliopsida</taxon>
        <taxon>eudicotyledons</taxon>
        <taxon>Gunneridae</taxon>
        <taxon>Pentapetalae</taxon>
        <taxon>rosids</taxon>
        <taxon>fabids</taxon>
        <taxon>Malpighiales</taxon>
        <taxon>Rhizophoraceae</taxon>
        <taxon>Rhizophora</taxon>
    </lineage>
</organism>
<dbReference type="AlphaFoldDB" id="A0A2P2LVS4"/>
<name>A0A2P2LVS4_RHIMU</name>
<dbReference type="EMBL" id="GGEC01041598">
    <property type="protein sequence ID" value="MBX22082.1"/>
    <property type="molecule type" value="Transcribed_RNA"/>
</dbReference>
<protein>
    <submittedName>
        <fullName evidence="1">Uncharacterized protein</fullName>
    </submittedName>
</protein>
<proteinExistence type="predicted"/>
<sequence>MLFVKEFVMTLVFPTSIAGYVGST</sequence>